<dbReference type="InterPro" id="IPR031640">
    <property type="entry name" value="Glu_dehyd_C"/>
</dbReference>
<dbReference type="Pfam" id="PF08240">
    <property type="entry name" value="ADH_N"/>
    <property type="match status" value="1"/>
</dbReference>
<reference evidence="7 8" key="1">
    <citation type="submission" date="2020-05" db="EMBL/GenBank/DDBJ databases">
        <authorList>
            <person name="Whitworth D."/>
        </authorList>
    </citation>
    <scope>NUCLEOTIDE SEQUENCE [LARGE SCALE GENOMIC DNA]</scope>
    <source>
        <strain evidence="7 8">AB043B</strain>
    </source>
</reference>
<evidence type="ECO:0000313" key="7">
    <source>
        <dbReference type="EMBL" id="NOK32937.1"/>
    </source>
</evidence>
<evidence type="ECO:0000313" key="8">
    <source>
        <dbReference type="Proteomes" id="UP000563426"/>
    </source>
</evidence>
<comment type="caution">
    <text evidence="7">The sequence shown here is derived from an EMBL/GenBank/DDBJ whole genome shotgun (WGS) entry which is preliminary data.</text>
</comment>
<dbReference type="GO" id="GO:0016491">
    <property type="term" value="F:oxidoreductase activity"/>
    <property type="evidence" value="ECO:0007669"/>
    <property type="project" value="UniProtKB-KW"/>
</dbReference>
<dbReference type="InterPro" id="IPR011032">
    <property type="entry name" value="GroES-like_sf"/>
</dbReference>
<proteinExistence type="predicted"/>
<evidence type="ECO:0000256" key="4">
    <source>
        <dbReference type="ARBA" id="ARBA00023002"/>
    </source>
</evidence>
<evidence type="ECO:0000259" key="6">
    <source>
        <dbReference type="Pfam" id="PF16912"/>
    </source>
</evidence>
<feature type="domain" description="Alcohol dehydrogenase-like N-terminal" evidence="5">
    <location>
        <begin position="28"/>
        <end position="142"/>
    </location>
</feature>
<keyword evidence="4" id="KW-0560">Oxidoreductase</keyword>
<dbReference type="InterPro" id="IPR036291">
    <property type="entry name" value="NAD(P)-bd_dom_sf"/>
</dbReference>
<protein>
    <submittedName>
        <fullName evidence="7">Glucose 1-dehydrogenase</fullName>
    </submittedName>
</protein>
<keyword evidence="2" id="KW-0479">Metal-binding</keyword>
<keyword evidence="8" id="KW-1185">Reference proteome</keyword>
<evidence type="ECO:0000256" key="2">
    <source>
        <dbReference type="ARBA" id="ARBA00022723"/>
    </source>
</evidence>
<gene>
    <name evidence="7" type="ORF">HMI49_06960</name>
</gene>
<dbReference type="SUPFAM" id="SSF50129">
    <property type="entry name" value="GroES-like"/>
    <property type="match status" value="1"/>
</dbReference>
<dbReference type="GO" id="GO:0046872">
    <property type="term" value="F:metal ion binding"/>
    <property type="evidence" value="ECO:0007669"/>
    <property type="project" value="UniProtKB-KW"/>
</dbReference>
<dbReference type="AlphaFoldDB" id="A0A7Y4KFZ7"/>
<organism evidence="7 8">
    <name type="scientific">Corallococcus exercitus</name>
    <dbReference type="NCBI Taxonomy" id="2316736"/>
    <lineage>
        <taxon>Bacteria</taxon>
        <taxon>Pseudomonadati</taxon>
        <taxon>Myxococcota</taxon>
        <taxon>Myxococcia</taxon>
        <taxon>Myxococcales</taxon>
        <taxon>Cystobacterineae</taxon>
        <taxon>Myxococcaceae</taxon>
        <taxon>Corallococcus</taxon>
    </lineage>
</organism>
<dbReference type="Gene3D" id="3.40.50.720">
    <property type="entry name" value="NAD(P)-binding Rossmann-like Domain"/>
    <property type="match status" value="1"/>
</dbReference>
<dbReference type="Pfam" id="PF16912">
    <property type="entry name" value="Glu_dehyd_C"/>
    <property type="match status" value="1"/>
</dbReference>
<accession>A0A7Y4KFZ7</accession>
<keyword evidence="3" id="KW-0862">Zinc</keyword>
<dbReference type="SUPFAM" id="SSF51735">
    <property type="entry name" value="NAD(P)-binding Rossmann-fold domains"/>
    <property type="match status" value="1"/>
</dbReference>
<dbReference type="Gene3D" id="3.90.180.10">
    <property type="entry name" value="Medium-chain alcohol dehydrogenases, catalytic domain"/>
    <property type="match status" value="1"/>
</dbReference>
<dbReference type="InterPro" id="IPR013154">
    <property type="entry name" value="ADH-like_N"/>
</dbReference>
<sequence length="365" mass="39268">MRAVAVFPGTREVRLIERPRPSPVTGSQVLLKILEVGLCGTDREIGTFQYGTPPPGSDHLVLGHEALAEVTATGPDVTLVRKGDLVVPTVRRPCPHARCHPCHAERQDFCITGDFREQGIKETHGFLQEWVVEEEEHLVLVPRLLSDVAVLTEPLTVAAKAAEQAQAVQGRLPWESARVRALALGAGPVGLLGAMSMVVNHFDTFVYSLEPATSERADLVRSFGATYVSGQDVPLAELGKRVGTFDIIYEAVGVSKVAFAALEALGPNGLFIFTGIPAHGGSNPVDTDTLMRNVVLKNQLILGTVNAGRSSYELALRELEQGMFLFPESVRALITHRVPIQEAPSLITGQGGIKQVVQLASARVT</sequence>
<comment type="cofactor">
    <cofactor evidence="1">
        <name>Zn(2+)</name>
        <dbReference type="ChEBI" id="CHEBI:29105"/>
    </cofactor>
</comment>
<dbReference type="PANTHER" id="PTHR43189:SF2">
    <property type="entry name" value="GLUCOSE 1-DEHYDROGENASE"/>
    <property type="match status" value="1"/>
</dbReference>
<dbReference type="PANTHER" id="PTHR43189">
    <property type="entry name" value="ZINC-TYPE ALCOHOL DEHYDROGENASE-LIKE PROTEIN C1198.01-RELATED"/>
    <property type="match status" value="1"/>
</dbReference>
<evidence type="ECO:0000256" key="3">
    <source>
        <dbReference type="ARBA" id="ARBA00022833"/>
    </source>
</evidence>
<evidence type="ECO:0000256" key="1">
    <source>
        <dbReference type="ARBA" id="ARBA00001947"/>
    </source>
</evidence>
<dbReference type="CDD" id="cd08230">
    <property type="entry name" value="glucose_DH"/>
    <property type="match status" value="1"/>
</dbReference>
<evidence type="ECO:0000259" key="5">
    <source>
        <dbReference type="Pfam" id="PF08240"/>
    </source>
</evidence>
<dbReference type="EMBL" id="JABFJV010000024">
    <property type="protein sequence ID" value="NOK32937.1"/>
    <property type="molecule type" value="Genomic_DNA"/>
</dbReference>
<feature type="domain" description="Glucose dehydrogenase C-terminal" evidence="6">
    <location>
        <begin position="147"/>
        <end position="359"/>
    </location>
</feature>
<dbReference type="Proteomes" id="UP000563426">
    <property type="component" value="Unassembled WGS sequence"/>
</dbReference>
<name>A0A7Y4KFZ7_9BACT</name>